<dbReference type="RefSeq" id="WP_109667860.1">
    <property type="nucleotide sequence ID" value="NZ_QGGW01000004.1"/>
</dbReference>
<accession>A0A316GHK2</accession>
<name>A0A316GHK2_9RHOB</name>
<evidence type="ECO:0000313" key="1">
    <source>
        <dbReference type="EMBL" id="PWK60553.1"/>
    </source>
</evidence>
<dbReference type="EMBL" id="QGGW01000004">
    <property type="protein sequence ID" value="PWK60553.1"/>
    <property type="molecule type" value="Genomic_DNA"/>
</dbReference>
<gene>
    <name evidence="1" type="ORF">C7455_104190</name>
</gene>
<reference evidence="1 2" key="1">
    <citation type="submission" date="2018-05" db="EMBL/GenBank/DDBJ databases">
        <title>Genomic Encyclopedia of Type Strains, Phase IV (KMG-IV): sequencing the most valuable type-strain genomes for metagenomic binning, comparative biology and taxonomic classification.</title>
        <authorList>
            <person name="Goeker M."/>
        </authorList>
    </citation>
    <scope>NUCLEOTIDE SEQUENCE [LARGE SCALE GENOMIC DNA]</scope>
    <source>
        <strain evidence="1 2">DSM 16097</strain>
    </source>
</reference>
<sequence length="69" mass="8166">MTKIQEKIKTAFDQLEEAMKAQQHLDEGKIDEVLALTAQCSKFWRVLDDEHRDFLNAVRFAIEAKMQWK</sequence>
<dbReference type="OrthoDB" id="7870642at2"/>
<proteinExistence type="predicted"/>
<comment type="caution">
    <text evidence="1">The sequence shown here is derived from an EMBL/GenBank/DDBJ whole genome shotgun (WGS) entry which is preliminary data.</text>
</comment>
<dbReference type="AlphaFoldDB" id="A0A316GHK2"/>
<keyword evidence="2" id="KW-1185">Reference proteome</keyword>
<evidence type="ECO:0008006" key="3">
    <source>
        <dbReference type="Google" id="ProtNLM"/>
    </source>
</evidence>
<protein>
    <recommendedName>
        <fullName evidence="3">Rop-like protein</fullName>
    </recommendedName>
</protein>
<dbReference type="Proteomes" id="UP000245708">
    <property type="component" value="Unassembled WGS sequence"/>
</dbReference>
<organism evidence="1 2">
    <name type="scientific">Roseicyclus mahoneyensis</name>
    <dbReference type="NCBI Taxonomy" id="164332"/>
    <lineage>
        <taxon>Bacteria</taxon>
        <taxon>Pseudomonadati</taxon>
        <taxon>Pseudomonadota</taxon>
        <taxon>Alphaproteobacteria</taxon>
        <taxon>Rhodobacterales</taxon>
        <taxon>Roseobacteraceae</taxon>
        <taxon>Roseicyclus</taxon>
    </lineage>
</organism>
<evidence type="ECO:0000313" key="2">
    <source>
        <dbReference type="Proteomes" id="UP000245708"/>
    </source>
</evidence>